<proteinExistence type="predicted"/>
<dbReference type="AlphaFoldDB" id="A0A7X0JBJ3"/>
<accession>A0A7X0JBJ3</accession>
<dbReference type="Proteomes" id="UP000522313">
    <property type="component" value="Unassembled WGS sequence"/>
</dbReference>
<comment type="caution">
    <text evidence="1">The sequence shown here is derived from an EMBL/GenBank/DDBJ whole genome shotgun (WGS) entry which is preliminary data.</text>
</comment>
<evidence type="ECO:0000313" key="1">
    <source>
        <dbReference type="EMBL" id="MBB6504576.1"/>
    </source>
</evidence>
<sequence>MRIAAVTIAGLRAAVDDHHLQAMLRRGIRFDAGGGGSNPRRAFSRIPGSALRVNGAGAAHRRNELLLDISPWHRATMSQRSSNDEAAVRWPTRAPRFDNLFRQPKR</sequence>
<gene>
    <name evidence="1" type="ORF">F4693_001549</name>
</gene>
<protein>
    <submittedName>
        <fullName evidence="1">Uncharacterized protein</fullName>
    </submittedName>
</protein>
<evidence type="ECO:0000313" key="2">
    <source>
        <dbReference type="Proteomes" id="UP000522313"/>
    </source>
</evidence>
<name>A0A7X0JBJ3_9SPHN</name>
<dbReference type="EMBL" id="JACHBT010000007">
    <property type="protein sequence ID" value="MBB6504576.1"/>
    <property type="molecule type" value="Genomic_DNA"/>
</dbReference>
<reference evidence="1 2" key="2">
    <citation type="submission" date="2020-08" db="EMBL/GenBank/DDBJ databases">
        <authorList>
            <person name="Partida-Martinez L."/>
            <person name="Huntemann M."/>
            <person name="Clum A."/>
            <person name="Wang J."/>
            <person name="Palaniappan K."/>
            <person name="Ritter S."/>
            <person name="Chen I.-M."/>
            <person name="Stamatis D."/>
            <person name="Reddy T."/>
            <person name="O'Malley R."/>
            <person name="Daum C."/>
            <person name="Shapiro N."/>
            <person name="Ivanova N."/>
            <person name="Kyrpides N."/>
            <person name="Woyke T."/>
        </authorList>
    </citation>
    <scope>NUCLEOTIDE SEQUENCE [LARGE SCALE GENOMIC DNA]</scope>
    <source>
        <strain evidence="1 2">AS3.13</strain>
    </source>
</reference>
<reference evidence="1 2" key="1">
    <citation type="submission" date="2020-08" db="EMBL/GenBank/DDBJ databases">
        <title>The Agave Microbiome: Exploring the role of microbial communities in plant adaptations to desert environments.</title>
        <authorList>
            <person name="Partida-Martinez L.P."/>
        </authorList>
    </citation>
    <scope>NUCLEOTIDE SEQUENCE [LARGE SCALE GENOMIC DNA]</scope>
    <source>
        <strain evidence="1 2">AS3.13</strain>
    </source>
</reference>
<organism evidence="1 2">
    <name type="scientific">Sphingomonas endophytica</name>
    <dbReference type="NCBI Taxonomy" id="869719"/>
    <lineage>
        <taxon>Bacteria</taxon>
        <taxon>Pseudomonadati</taxon>
        <taxon>Pseudomonadota</taxon>
        <taxon>Alphaproteobacteria</taxon>
        <taxon>Sphingomonadales</taxon>
        <taxon>Sphingomonadaceae</taxon>
        <taxon>Sphingomonas</taxon>
    </lineage>
</organism>